<evidence type="ECO:0000256" key="2">
    <source>
        <dbReference type="ARBA" id="ARBA00022679"/>
    </source>
</evidence>
<organism evidence="6 7">
    <name type="scientific">Wenxinia marina DSM 24838</name>
    <dbReference type="NCBI Taxonomy" id="1123501"/>
    <lineage>
        <taxon>Bacteria</taxon>
        <taxon>Pseudomonadati</taxon>
        <taxon>Pseudomonadota</taxon>
        <taxon>Alphaproteobacteria</taxon>
        <taxon>Rhodobacterales</taxon>
        <taxon>Roseobacteraceae</taxon>
        <taxon>Wenxinia</taxon>
    </lineage>
</organism>
<evidence type="ECO:0000313" key="7">
    <source>
        <dbReference type="Proteomes" id="UP000035100"/>
    </source>
</evidence>
<dbReference type="eggNOG" id="COG3868">
    <property type="taxonomic scope" value="Bacteria"/>
</dbReference>
<dbReference type="GO" id="GO:0000271">
    <property type="term" value="P:polysaccharide biosynthetic process"/>
    <property type="evidence" value="ECO:0007669"/>
    <property type="project" value="UniProtKB-KW"/>
</dbReference>
<dbReference type="EMBL" id="AONG01000002">
    <property type="protein sequence ID" value="KIQ71343.1"/>
    <property type="molecule type" value="Genomic_DNA"/>
</dbReference>
<dbReference type="Pfam" id="PF11380">
    <property type="entry name" value="Stealth_CR2"/>
    <property type="match status" value="1"/>
</dbReference>
<dbReference type="InterPro" id="IPR021520">
    <property type="entry name" value="Stealth_CR2"/>
</dbReference>
<proteinExistence type="inferred from homology"/>
<dbReference type="Proteomes" id="UP000035100">
    <property type="component" value="Unassembled WGS sequence"/>
</dbReference>
<evidence type="ECO:0000256" key="3">
    <source>
        <dbReference type="ARBA" id="ARBA00023169"/>
    </source>
</evidence>
<keyword evidence="7" id="KW-1185">Reference proteome</keyword>
<dbReference type="GO" id="GO:0016772">
    <property type="term" value="F:transferase activity, transferring phosphorus-containing groups"/>
    <property type="evidence" value="ECO:0007669"/>
    <property type="project" value="InterPro"/>
</dbReference>
<protein>
    <recommendedName>
        <fullName evidence="5">Stealth protein CR2 conserved region 2 domain-containing protein</fullName>
    </recommendedName>
</protein>
<evidence type="ECO:0000256" key="4">
    <source>
        <dbReference type="SAM" id="MobiDB-lite"/>
    </source>
</evidence>
<evidence type="ECO:0000259" key="5">
    <source>
        <dbReference type="Pfam" id="PF11380"/>
    </source>
</evidence>
<comment type="caution">
    <text evidence="6">The sequence shown here is derived from an EMBL/GenBank/DDBJ whole genome shotgun (WGS) entry which is preliminary data.</text>
</comment>
<dbReference type="InterPro" id="IPR047141">
    <property type="entry name" value="Stealth"/>
</dbReference>
<keyword evidence="3" id="KW-0270">Exopolysaccharide synthesis</keyword>
<dbReference type="PANTHER" id="PTHR24045:SF0">
    <property type="entry name" value="N-ACETYLGLUCOSAMINE-1-PHOSPHOTRANSFERASE SUBUNITS ALPHA_BETA"/>
    <property type="match status" value="1"/>
</dbReference>
<dbReference type="AlphaFoldDB" id="A0A0D0QK10"/>
<evidence type="ECO:0000256" key="1">
    <source>
        <dbReference type="ARBA" id="ARBA00007583"/>
    </source>
</evidence>
<evidence type="ECO:0000313" key="6">
    <source>
        <dbReference type="EMBL" id="KIQ71343.1"/>
    </source>
</evidence>
<sequence length="332" mass="36760">MREAGRSPSGRDVATAPTRFAQQGEIYVAVASLLRFAPFVRRIHIVTDAQRPPLIDAFTEAGLCTPDRIRIVDHREIFAGFEEALPTFNSRSIETMCWRIEGLAPTYLYLNDDFFLAAPTTPSDMFDPAGRLRLQGRWLSSLPERLRLAARPLRRLAGQKVPRPNYRAFQARAAALARYRRRYLRVDHHPHPIRRQTLADWLGARPDLLRAQIAPRFRDAAQFHAISLANHLDLAAGRAVVTGPADFAYLAPGREDVQDALQRVARGEVASGCVQSLDVMPDAVAAEVTTTLAAAMGEHLPAMIRRAMGWPAAPPHPPAPGLTPPRGRGSRN</sequence>
<reference evidence="6 7" key="1">
    <citation type="submission" date="2013-01" db="EMBL/GenBank/DDBJ databases">
        <authorList>
            <person name="Fiebig A."/>
            <person name="Goeker M."/>
            <person name="Klenk H.-P.P."/>
        </authorList>
    </citation>
    <scope>NUCLEOTIDE SEQUENCE [LARGE SCALE GENOMIC DNA]</scope>
    <source>
        <strain evidence="6 7">DSM 24838</strain>
    </source>
</reference>
<dbReference type="STRING" id="1123501.Wenmar_00113"/>
<accession>A0A0D0QK10</accession>
<gene>
    <name evidence="6" type="ORF">Wenmar_00113</name>
</gene>
<dbReference type="PANTHER" id="PTHR24045">
    <property type="match status" value="1"/>
</dbReference>
<keyword evidence="2" id="KW-0808">Transferase</keyword>
<feature type="region of interest" description="Disordered" evidence="4">
    <location>
        <begin position="309"/>
        <end position="332"/>
    </location>
</feature>
<feature type="compositionally biased region" description="Pro residues" evidence="4">
    <location>
        <begin position="312"/>
        <end position="323"/>
    </location>
</feature>
<dbReference type="OrthoDB" id="9776077at2"/>
<feature type="domain" description="Stealth protein CR2 conserved region 2" evidence="5">
    <location>
        <begin position="19"/>
        <end position="130"/>
    </location>
</feature>
<comment type="similarity">
    <text evidence="1">Belongs to the stealth family.</text>
</comment>
<dbReference type="RefSeq" id="WP_047772124.1">
    <property type="nucleotide sequence ID" value="NZ_KN848371.1"/>
</dbReference>
<name>A0A0D0QK10_9RHOB</name>